<name>A0A0A0BFU8_9GAMM</name>
<sequence>MIRNAEVLKNLANLCHATETGTFFITTTDNKACHIIIENGRITALSFGRERGEQVVSELPFMKIERFSFKQQVKMPLSSRAFIDDSQNILEQLGLHLNQNDLGAESRKRVYRGVEIEDKKVIPTMKKTAAEPVKKKPPRMYRGRVLED</sequence>
<organism evidence="2 3">
    <name type="scientific">Methylophaga thiooxydans</name>
    <dbReference type="NCBI Taxonomy" id="392484"/>
    <lineage>
        <taxon>Bacteria</taxon>
        <taxon>Pseudomonadati</taxon>
        <taxon>Pseudomonadota</taxon>
        <taxon>Gammaproteobacteria</taxon>
        <taxon>Thiotrichales</taxon>
        <taxon>Piscirickettsiaceae</taxon>
        <taxon>Methylophaga</taxon>
    </lineage>
</organism>
<protein>
    <recommendedName>
        <fullName evidence="4">DUF4388 domain-containing protein</fullName>
    </recommendedName>
</protein>
<evidence type="ECO:0000313" key="2">
    <source>
        <dbReference type="EMBL" id="KGM06796.1"/>
    </source>
</evidence>
<feature type="region of interest" description="Disordered" evidence="1">
    <location>
        <begin position="127"/>
        <end position="148"/>
    </location>
</feature>
<dbReference type="EMBL" id="JRQD01000003">
    <property type="protein sequence ID" value="KGM06796.1"/>
    <property type="molecule type" value="Genomic_DNA"/>
</dbReference>
<dbReference type="AlphaFoldDB" id="A0A0A0BFU8"/>
<dbReference type="RefSeq" id="WP_036313376.1">
    <property type="nucleotide sequence ID" value="NZ_JRQD01000003.1"/>
</dbReference>
<evidence type="ECO:0000256" key="1">
    <source>
        <dbReference type="SAM" id="MobiDB-lite"/>
    </source>
</evidence>
<accession>A0A0A0BFU8</accession>
<evidence type="ECO:0008006" key="4">
    <source>
        <dbReference type="Google" id="ProtNLM"/>
    </source>
</evidence>
<reference evidence="2 3" key="1">
    <citation type="submission" date="2014-09" db="EMBL/GenBank/DDBJ databases">
        <authorList>
            <person name="Grob C."/>
            <person name="Taubert M."/>
            <person name="Howat A.M."/>
            <person name="Burns O.J."/>
            <person name="Dixon J.L."/>
            <person name="Chen Y."/>
            <person name="Murrell J.C."/>
        </authorList>
    </citation>
    <scope>NUCLEOTIDE SEQUENCE [LARGE SCALE GENOMIC DNA]</scope>
    <source>
        <strain evidence="2">L4</strain>
    </source>
</reference>
<dbReference type="STRING" id="392484.LP43_1288"/>
<gene>
    <name evidence="2" type="ORF">LP43_1288</name>
</gene>
<evidence type="ECO:0000313" key="3">
    <source>
        <dbReference type="Proteomes" id="UP000029999"/>
    </source>
</evidence>
<comment type="caution">
    <text evidence="2">The sequence shown here is derived from an EMBL/GenBank/DDBJ whole genome shotgun (WGS) entry which is preliminary data.</text>
</comment>
<dbReference type="Proteomes" id="UP000029999">
    <property type="component" value="Unassembled WGS sequence"/>
</dbReference>
<proteinExistence type="predicted"/>